<proteinExistence type="predicted"/>
<keyword evidence="2" id="KW-1185">Reference proteome</keyword>
<comment type="caution">
    <text evidence="1">The sequence shown here is derived from an EMBL/GenBank/DDBJ whole genome shotgun (WGS) entry which is preliminary data.</text>
</comment>
<name>A0A8J5EUR5_ZINOF</name>
<evidence type="ECO:0000313" key="2">
    <source>
        <dbReference type="Proteomes" id="UP000734854"/>
    </source>
</evidence>
<evidence type="ECO:0000313" key="1">
    <source>
        <dbReference type="EMBL" id="KAG6473733.1"/>
    </source>
</evidence>
<protein>
    <submittedName>
        <fullName evidence="1">Uncharacterized protein</fullName>
    </submittedName>
</protein>
<dbReference type="EMBL" id="JACMSC010000019">
    <property type="protein sequence ID" value="KAG6473733.1"/>
    <property type="molecule type" value="Genomic_DNA"/>
</dbReference>
<sequence length="108" mass="12054">MSDTVAARIIRCWCSLFETKRHRNQVVSETVHGAQAAKASICASCVEAESKLCPCKCGRRILQAAEKEQYDITLIGAVSPRKFIETEKKSEYEMCLATYFVEDSSPNS</sequence>
<accession>A0A8J5EUR5</accession>
<dbReference type="AlphaFoldDB" id="A0A8J5EUR5"/>
<gene>
    <name evidence="1" type="ORF">ZIOFF_067650</name>
</gene>
<dbReference type="Proteomes" id="UP000734854">
    <property type="component" value="Unassembled WGS sequence"/>
</dbReference>
<reference evidence="1 2" key="1">
    <citation type="submission" date="2020-08" db="EMBL/GenBank/DDBJ databases">
        <title>Plant Genome Project.</title>
        <authorList>
            <person name="Zhang R.-G."/>
        </authorList>
    </citation>
    <scope>NUCLEOTIDE SEQUENCE [LARGE SCALE GENOMIC DNA]</scope>
    <source>
        <tissue evidence="1">Rhizome</tissue>
    </source>
</reference>
<organism evidence="1 2">
    <name type="scientific">Zingiber officinale</name>
    <name type="common">Ginger</name>
    <name type="synonym">Amomum zingiber</name>
    <dbReference type="NCBI Taxonomy" id="94328"/>
    <lineage>
        <taxon>Eukaryota</taxon>
        <taxon>Viridiplantae</taxon>
        <taxon>Streptophyta</taxon>
        <taxon>Embryophyta</taxon>
        <taxon>Tracheophyta</taxon>
        <taxon>Spermatophyta</taxon>
        <taxon>Magnoliopsida</taxon>
        <taxon>Liliopsida</taxon>
        <taxon>Zingiberales</taxon>
        <taxon>Zingiberaceae</taxon>
        <taxon>Zingiber</taxon>
    </lineage>
</organism>